<dbReference type="InterPro" id="IPR032675">
    <property type="entry name" value="LRR_dom_sf"/>
</dbReference>
<gene>
    <name evidence="2" type="ORF">CPB84DRAFT_1771105</name>
</gene>
<sequence length="626" mass="71145">MESNCVDSTVMESSLIEDRFAKLLENNDTPSQFVAAEINGLLVKPLQKLNGVDQEIGDIKQTLDTLEAECEDLKGSISRYELLRAPIRRLPPDILHEIFYRCLPIHRNPIMNCEEAPLLLTCICQSWRSIALSSPRLWTRIHIPLYLPRNVKNNVPNAWGGFMQSEGERNKAEVEWEVAEKTIRSRKELVQTWLSRSGVLPLSISLSCEIFSDLLEENILRQIFSTILFFSPMIGDLQLSMPFDIYQVYLSDISPDSLPLLRKLRVGFSGRVSMYGDSSSAPPVSLMQAPNLQSLSIRAKAGHPARAIFTVAENLRDLSIHHCITSTDAIRILRRLNRLEHCKLFIASHPDESHFDPEDSISLPWLQSLNLAVSVITDGMSELYKQLHAPHLARLNYRRFVHRPHRHAAWSALFGTEESPSTLGLHYIVEQASKLTKLSLDSSRIEAQDILLCLRSASQVTHLTLGLHSREIKHPDEVGFNTGQYEFDLHHLTLPQEPVLENKDKQFDLTVGHHINSANLMETLLPKLEVFEGLRMAVKTTDSEVKRFILGRLGASAERNGVSSLKQVKMTFYRAQQMNVGAEIRRLVKEEGVAIELDMRYVVSRVAYSPWDGMLDNSQSWDIQYR</sequence>
<accession>A0A9P5TRH3</accession>
<feature type="coiled-coil region" evidence="1">
    <location>
        <begin position="49"/>
        <end position="83"/>
    </location>
</feature>
<name>A0A9P5TRH3_GYMJU</name>
<dbReference type="Gene3D" id="3.80.10.10">
    <property type="entry name" value="Ribonuclease Inhibitor"/>
    <property type="match status" value="1"/>
</dbReference>
<evidence type="ECO:0000256" key="1">
    <source>
        <dbReference type="SAM" id="Coils"/>
    </source>
</evidence>
<dbReference type="Gene3D" id="1.20.1280.50">
    <property type="match status" value="1"/>
</dbReference>
<reference evidence="2" key="1">
    <citation type="submission" date="2020-11" db="EMBL/GenBank/DDBJ databases">
        <authorList>
            <consortium name="DOE Joint Genome Institute"/>
            <person name="Ahrendt S."/>
            <person name="Riley R."/>
            <person name="Andreopoulos W."/>
            <person name="LaButti K."/>
            <person name="Pangilinan J."/>
            <person name="Ruiz-duenas F.J."/>
            <person name="Barrasa J.M."/>
            <person name="Sanchez-Garcia M."/>
            <person name="Camarero S."/>
            <person name="Miyauchi S."/>
            <person name="Serrano A."/>
            <person name="Linde D."/>
            <person name="Babiker R."/>
            <person name="Drula E."/>
            <person name="Ayuso-Fernandez I."/>
            <person name="Pacheco R."/>
            <person name="Padilla G."/>
            <person name="Ferreira P."/>
            <person name="Barriuso J."/>
            <person name="Kellner H."/>
            <person name="Castanera R."/>
            <person name="Alfaro M."/>
            <person name="Ramirez L."/>
            <person name="Pisabarro A.G."/>
            <person name="Kuo A."/>
            <person name="Tritt A."/>
            <person name="Lipzen A."/>
            <person name="He G."/>
            <person name="Yan M."/>
            <person name="Ng V."/>
            <person name="Cullen D."/>
            <person name="Martin F."/>
            <person name="Rosso M.-N."/>
            <person name="Henrissat B."/>
            <person name="Hibbett D."/>
            <person name="Martinez A.T."/>
            <person name="Grigoriev I.V."/>
        </authorList>
    </citation>
    <scope>NUCLEOTIDE SEQUENCE</scope>
    <source>
        <strain evidence="2">AH 44721</strain>
    </source>
</reference>
<dbReference type="SUPFAM" id="SSF52047">
    <property type="entry name" value="RNI-like"/>
    <property type="match status" value="1"/>
</dbReference>
<evidence type="ECO:0000313" key="2">
    <source>
        <dbReference type="EMBL" id="KAF8905749.1"/>
    </source>
</evidence>
<evidence type="ECO:0000313" key="3">
    <source>
        <dbReference type="Proteomes" id="UP000724874"/>
    </source>
</evidence>
<dbReference type="PANTHER" id="PTHR38926:SF72">
    <property type="entry name" value="IM:7136021-RELATED"/>
    <property type="match status" value="1"/>
</dbReference>
<dbReference type="PANTHER" id="PTHR38926">
    <property type="entry name" value="F-BOX DOMAIN CONTAINING PROTEIN, EXPRESSED"/>
    <property type="match status" value="1"/>
</dbReference>
<protein>
    <recommendedName>
        <fullName evidence="4">F-box domain-containing protein</fullName>
    </recommendedName>
</protein>
<dbReference type="OrthoDB" id="3365698at2759"/>
<keyword evidence="1" id="KW-0175">Coiled coil</keyword>
<keyword evidence="3" id="KW-1185">Reference proteome</keyword>
<evidence type="ECO:0008006" key="4">
    <source>
        <dbReference type="Google" id="ProtNLM"/>
    </source>
</evidence>
<organism evidence="2 3">
    <name type="scientific">Gymnopilus junonius</name>
    <name type="common">Spectacular rustgill mushroom</name>
    <name type="synonym">Gymnopilus spectabilis subsp. junonius</name>
    <dbReference type="NCBI Taxonomy" id="109634"/>
    <lineage>
        <taxon>Eukaryota</taxon>
        <taxon>Fungi</taxon>
        <taxon>Dikarya</taxon>
        <taxon>Basidiomycota</taxon>
        <taxon>Agaricomycotina</taxon>
        <taxon>Agaricomycetes</taxon>
        <taxon>Agaricomycetidae</taxon>
        <taxon>Agaricales</taxon>
        <taxon>Agaricineae</taxon>
        <taxon>Hymenogastraceae</taxon>
        <taxon>Gymnopilus</taxon>
    </lineage>
</organism>
<comment type="caution">
    <text evidence="2">The sequence shown here is derived from an EMBL/GenBank/DDBJ whole genome shotgun (WGS) entry which is preliminary data.</text>
</comment>
<dbReference type="Proteomes" id="UP000724874">
    <property type="component" value="Unassembled WGS sequence"/>
</dbReference>
<dbReference type="AlphaFoldDB" id="A0A9P5TRH3"/>
<dbReference type="EMBL" id="JADNYJ010000021">
    <property type="protein sequence ID" value="KAF8905749.1"/>
    <property type="molecule type" value="Genomic_DNA"/>
</dbReference>
<proteinExistence type="predicted"/>